<feature type="compositionally biased region" description="Basic residues" evidence="1">
    <location>
        <begin position="190"/>
        <end position="204"/>
    </location>
</feature>
<evidence type="ECO:0000313" key="3">
    <source>
        <dbReference type="EMBL" id="KAG7544670.1"/>
    </source>
</evidence>
<dbReference type="PANTHER" id="PTHR47584:SF14">
    <property type="entry name" value="L10-INTERACTING MYB DOMAIN-CONTAINING PROTEIN-LIKE"/>
    <property type="match status" value="1"/>
</dbReference>
<dbReference type="InterPro" id="IPR045026">
    <property type="entry name" value="LIMYB"/>
</dbReference>
<accession>A0A8T1YEY2</accession>
<dbReference type="OrthoDB" id="1109480at2759"/>
<dbReference type="Proteomes" id="UP000694251">
    <property type="component" value="Chromosome 12"/>
</dbReference>
<reference evidence="3 4" key="1">
    <citation type="submission" date="2020-12" db="EMBL/GenBank/DDBJ databases">
        <title>Concerted genomic and epigenomic changes stabilize Arabidopsis allopolyploids.</title>
        <authorList>
            <person name="Chen Z."/>
        </authorList>
    </citation>
    <scope>NUCLEOTIDE SEQUENCE [LARGE SCALE GENOMIC DNA]</scope>
    <source>
        <strain evidence="3">As9502</strain>
        <tissue evidence="3">Leaf</tissue>
    </source>
</reference>
<sequence>MTKQQRSEQSTDDPTTDSKRFKWSPNLARGHLEICVEEKRKGNWQSKCLTEIGRMNLRAEFFKRFGLDWKYDKFRNRLDTVKRQHESYKRVIPDSSAVRFCEQTGAIEMPFSWWENLIKEKPEAKTLRNYPIRDIPLIEQLFSEESISVGDDGWQHHDGASHLPFEGNSVEDIELNTSPEAENPEQPQKNGKRSRSKQPKSSRKQSKENHWDRVLDLIEDQGRFFMGGRESFYTYSSAACVKAMEQMVFLNQHGELYWAALVFLEKNEQRRQIFMTLPDETKKIEYLERMTGKKNSFRDKFVQNYIIYHIL</sequence>
<keyword evidence="4" id="KW-1185">Reference proteome</keyword>
<protein>
    <submittedName>
        <fullName evidence="3">Myb/SANT-like domain</fullName>
    </submittedName>
</protein>
<organism evidence="3 4">
    <name type="scientific">Arabidopsis suecica</name>
    <name type="common">Swedish thale-cress</name>
    <name type="synonym">Cardaminopsis suecica</name>
    <dbReference type="NCBI Taxonomy" id="45249"/>
    <lineage>
        <taxon>Eukaryota</taxon>
        <taxon>Viridiplantae</taxon>
        <taxon>Streptophyta</taxon>
        <taxon>Embryophyta</taxon>
        <taxon>Tracheophyta</taxon>
        <taxon>Spermatophyta</taxon>
        <taxon>Magnoliopsida</taxon>
        <taxon>eudicotyledons</taxon>
        <taxon>Gunneridae</taxon>
        <taxon>Pentapetalae</taxon>
        <taxon>rosids</taxon>
        <taxon>malvids</taxon>
        <taxon>Brassicales</taxon>
        <taxon>Brassicaceae</taxon>
        <taxon>Camelineae</taxon>
        <taxon>Arabidopsis</taxon>
    </lineage>
</organism>
<comment type="caution">
    <text evidence="3">The sequence shown here is derived from an EMBL/GenBank/DDBJ whole genome shotgun (WGS) entry which is preliminary data.</text>
</comment>
<evidence type="ECO:0000259" key="2">
    <source>
        <dbReference type="Pfam" id="PF12776"/>
    </source>
</evidence>
<dbReference type="EMBL" id="JAEFBJ010000012">
    <property type="protein sequence ID" value="KAG7544670.1"/>
    <property type="molecule type" value="Genomic_DNA"/>
</dbReference>
<dbReference type="PANTHER" id="PTHR47584">
    <property type="match status" value="1"/>
</dbReference>
<feature type="domain" description="Myb/SANT-like" evidence="2">
    <location>
        <begin position="22"/>
        <end position="116"/>
    </location>
</feature>
<dbReference type="InterPro" id="IPR024752">
    <property type="entry name" value="Myb/SANT-like_dom"/>
</dbReference>
<evidence type="ECO:0000256" key="1">
    <source>
        <dbReference type="SAM" id="MobiDB-lite"/>
    </source>
</evidence>
<evidence type="ECO:0000313" key="4">
    <source>
        <dbReference type="Proteomes" id="UP000694251"/>
    </source>
</evidence>
<gene>
    <name evidence="3" type="ORF">ISN44_As12g002450</name>
</gene>
<dbReference type="AlphaFoldDB" id="A0A8T1YEY2"/>
<feature type="region of interest" description="Disordered" evidence="1">
    <location>
        <begin position="179"/>
        <end position="209"/>
    </location>
</feature>
<name>A0A8T1YEY2_ARASU</name>
<feature type="compositionally biased region" description="Polar residues" evidence="1">
    <location>
        <begin position="179"/>
        <end position="189"/>
    </location>
</feature>
<dbReference type="Pfam" id="PF12776">
    <property type="entry name" value="Myb_DNA-bind_3"/>
    <property type="match status" value="1"/>
</dbReference>
<proteinExistence type="predicted"/>
<feature type="region of interest" description="Disordered" evidence="1">
    <location>
        <begin position="1"/>
        <end position="22"/>
    </location>
</feature>